<accession>A0AAC8QPD8</accession>
<dbReference type="KEGG" id="kin:AB182_14975"/>
<organism evidence="1 2">
    <name type="scientific">Phytobacter ursingii</name>
    <dbReference type="NCBI Taxonomy" id="1972431"/>
    <lineage>
        <taxon>Bacteria</taxon>
        <taxon>Pseudomonadati</taxon>
        <taxon>Pseudomonadota</taxon>
        <taxon>Gammaproteobacteria</taxon>
        <taxon>Enterobacterales</taxon>
        <taxon>Enterobacteriaceae</taxon>
        <taxon>Phytobacter</taxon>
    </lineage>
</organism>
<reference evidence="1 2" key="1">
    <citation type="submission" date="2015-06" db="EMBL/GenBank/DDBJ databases">
        <title>Rapid spread of a carbapenem resistance gene driven by multiple levels of genetic mobility.</title>
        <authorList>
            <person name="Sheppard A.E."/>
            <person name="Stoesser N."/>
            <person name="Wilson D."/>
            <person name="Sebra R."/>
            <person name="Kasarskis A."/>
            <person name="Anson L."/>
            <person name="Giess A."/>
            <person name="Pankhurst L."/>
            <person name="Vaughan A."/>
            <person name="Grim C.J."/>
            <person name="Cox H."/>
            <person name="Yeh A."/>
            <person name="Sifri C.D."/>
            <person name="Walker S."/>
            <person name="Peto T.E."/>
            <person name="Crook D.W."/>
            <person name="Mathers A.J."/>
        </authorList>
    </citation>
    <scope>NUCLEOTIDE SEQUENCE [LARGE SCALE GENOMIC DNA]</scope>
    <source>
        <strain evidence="1 2">CAV1151</strain>
    </source>
</reference>
<gene>
    <name evidence="1" type="ORF">AB182_14975</name>
</gene>
<sequence length="92" mass="10478">MNVVTPANVAPVHQAFIGITSDAGHQRKVTWNFWLSERSARLIQASIHALHEFFSILNTVKFFINHAFPFEQQGLFTCFNVEMMAPPIAVEY</sequence>
<evidence type="ECO:0000313" key="2">
    <source>
        <dbReference type="Proteomes" id="UP000035479"/>
    </source>
</evidence>
<name>A0AAC8QPD8_9ENTR</name>
<evidence type="ECO:0000313" key="1">
    <source>
        <dbReference type="EMBL" id="AKL12525.1"/>
    </source>
</evidence>
<dbReference type="Proteomes" id="UP000035479">
    <property type="component" value="Chromosome"/>
</dbReference>
<dbReference type="EMBL" id="CP011602">
    <property type="protein sequence ID" value="AKL12525.1"/>
    <property type="molecule type" value="Genomic_DNA"/>
</dbReference>
<dbReference type="AlphaFoldDB" id="A0AAC8QPD8"/>
<protein>
    <submittedName>
        <fullName evidence="1">Uncharacterized protein</fullName>
    </submittedName>
</protein>
<proteinExistence type="predicted"/>